<feature type="domain" description="Glutamine amidotransferase type-2" evidence="2">
    <location>
        <begin position="2"/>
        <end position="255"/>
    </location>
</feature>
<name>A0A2V3UIY7_9HYPH</name>
<dbReference type="CDD" id="cd01908">
    <property type="entry name" value="YafJ"/>
    <property type="match status" value="1"/>
</dbReference>
<dbReference type="InterPro" id="IPR017932">
    <property type="entry name" value="GATase_2_dom"/>
</dbReference>
<dbReference type="AlphaFoldDB" id="A0A2V3UIY7"/>
<evidence type="ECO:0000313" key="4">
    <source>
        <dbReference type="Proteomes" id="UP000248021"/>
    </source>
</evidence>
<evidence type="ECO:0000256" key="1">
    <source>
        <dbReference type="ARBA" id="ARBA00022962"/>
    </source>
</evidence>
<dbReference type="RefSeq" id="WP_110375015.1">
    <property type="nucleotide sequence ID" value="NZ_JAHBRY010000001.1"/>
</dbReference>
<dbReference type="GO" id="GO:0016740">
    <property type="term" value="F:transferase activity"/>
    <property type="evidence" value="ECO:0007669"/>
    <property type="project" value="UniProtKB-KW"/>
</dbReference>
<sequence>MCRFLAYHGEPVLLEDLICASDHSLIHQSLHAMECKTGTNGDGFGLGWYGERPTPGIFRDLRPAWSDENLRSLCAQVRSPLFFAHVRAATGTATSRANCHPFSHGRWLFMHNGQVGDYPRIKRQLEAALPDSLYDIRQGTTDSEVLFLLTLARIEAGMTPEGALTDVLALVKDSMRAAGITAPLRFTATLSDGRTTWAVRTACDDRPPSLYMLTRPNAVIFASEPLEMRREGWQALPQHSIAIVEHGRDVAISPFAITVPSRSAA</sequence>
<reference evidence="3 4" key="1">
    <citation type="submission" date="2018-05" db="EMBL/GenBank/DDBJ databases">
        <title>Genomic Encyclopedia of Type Strains, Phase IV (KMG-IV): sequencing the most valuable type-strain genomes for metagenomic binning, comparative biology and taxonomic classification.</title>
        <authorList>
            <person name="Goeker M."/>
        </authorList>
    </citation>
    <scope>NUCLEOTIDE SEQUENCE [LARGE SCALE GENOMIC DNA]</scope>
    <source>
        <strain evidence="3 4">DSM 6462</strain>
    </source>
</reference>
<evidence type="ECO:0000313" key="3">
    <source>
        <dbReference type="EMBL" id="PXW58968.1"/>
    </source>
</evidence>
<keyword evidence="3" id="KW-0808">Transferase</keyword>
<dbReference type="InterPro" id="IPR052373">
    <property type="entry name" value="Gamma-glu_amide_hydrolase"/>
</dbReference>
<accession>A0A2V3UIY7</accession>
<gene>
    <name evidence="3" type="ORF">C7450_105317</name>
</gene>
<dbReference type="PANTHER" id="PTHR43187">
    <property type="entry name" value="GLUTAMINE AMIDOTRANSFERASE DUG3-RELATED"/>
    <property type="match status" value="1"/>
</dbReference>
<dbReference type="OrthoDB" id="9804310at2"/>
<dbReference type="PANTHER" id="PTHR43187:SF1">
    <property type="entry name" value="GLUTAMINE AMIDOTRANSFERASE DUG3-RELATED"/>
    <property type="match status" value="1"/>
</dbReference>
<dbReference type="EMBL" id="QJJK01000005">
    <property type="protein sequence ID" value="PXW58968.1"/>
    <property type="molecule type" value="Genomic_DNA"/>
</dbReference>
<dbReference type="Pfam" id="PF13230">
    <property type="entry name" value="GATase_4"/>
    <property type="match status" value="1"/>
</dbReference>
<dbReference type="InterPro" id="IPR026869">
    <property type="entry name" value="EgtC-like"/>
</dbReference>
<comment type="caution">
    <text evidence="3">The sequence shown here is derived from an EMBL/GenBank/DDBJ whole genome shotgun (WGS) entry which is preliminary data.</text>
</comment>
<dbReference type="Gene3D" id="3.60.20.10">
    <property type="entry name" value="Glutamine Phosphoribosylpyrophosphate, subunit 1, domain 1"/>
    <property type="match status" value="1"/>
</dbReference>
<proteinExistence type="predicted"/>
<dbReference type="SUPFAM" id="SSF56235">
    <property type="entry name" value="N-terminal nucleophile aminohydrolases (Ntn hydrolases)"/>
    <property type="match status" value="1"/>
</dbReference>
<organism evidence="3 4">
    <name type="scientific">Chelatococcus asaccharovorans</name>
    <dbReference type="NCBI Taxonomy" id="28210"/>
    <lineage>
        <taxon>Bacteria</taxon>
        <taxon>Pseudomonadati</taxon>
        <taxon>Pseudomonadota</taxon>
        <taxon>Alphaproteobacteria</taxon>
        <taxon>Hyphomicrobiales</taxon>
        <taxon>Chelatococcaceae</taxon>
        <taxon>Chelatococcus</taxon>
    </lineage>
</organism>
<keyword evidence="1 3" id="KW-0315">Glutamine amidotransferase</keyword>
<dbReference type="PROSITE" id="PS51278">
    <property type="entry name" value="GATASE_TYPE_2"/>
    <property type="match status" value="1"/>
</dbReference>
<protein>
    <submittedName>
        <fullName evidence="3">Glutamine amidotransferase</fullName>
    </submittedName>
</protein>
<dbReference type="InterPro" id="IPR029055">
    <property type="entry name" value="Ntn_hydrolases_N"/>
</dbReference>
<keyword evidence="4" id="KW-1185">Reference proteome</keyword>
<evidence type="ECO:0000259" key="2">
    <source>
        <dbReference type="PROSITE" id="PS51278"/>
    </source>
</evidence>
<dbReference type="Proteomes" id="UP000248021">
    <property type="component" value="Unassembled WGS sequence"/>
</dbReference>